<keyword evidence="1" id="KW-0175">Coiled coil</keyword>
<organism evidence="2 3">
    <name type="scientific">Dreissena polymorpha</name>
    <name type="common">Zebra mussel</name>
    <name type="synonym">Mytilus polymorpha</name>
    <dbReference type="NCBI Taxonomy" id="45954"/>
    <lineage>
        <taxon>Eukaryota</taxon>
        <taxon>Metazoa</taxon>
        <taxon>Spiralia</taxon>
        <taxon>Lophotrochozoa</taxon>
        <taxon>Mollusca</taxon>
        <taxon>Bivalvia</taxon>
        <taxon>Autobranchia</taxon>
        <taxon>Heteroconchia</taxon>
        <taxon>Euheterodonta</taxon>
        <taxon>Imparidentia</taxon>
        <taxon>Neoheterodontei</taxon>
        <taxon>Myida</taxon>
        <taxon>Dreissenoidea</taxon>
        <taxon>Dreissenidae</taxon>
        <taxon>Dreissena</taxon>
    </lineage>
</organism>
<feature type="coiled-coil region" evidence="1">
    <location>
        <begin position="9"/>
        <end position="54"/>
    </location>
</feature>
<evidence type="ECO:0000256" key="1">
    <source>
        <dbReference type="SAM" id="Coils"/>
    </source>
</evidence>
<name>A0A9D4S6N6_DREPO</name>
<sequence>MFFSATDQLEKSREIIKRLKAEKSEAIADLESRLKEYETKMNMENENLQKQGSDTVNQVNRVRVKG</sequence>
<evidence type="ECO:0000313" key="2">
    <source>
        <dbReference type="EMBL" id="KAH3894599.1"/>
    </source>
</evidence>
<comment type="caution">
    <text evidence="2">The sequence shown here is derived from an EMBL/GenBank/DDBJ whole genome shotgun (WGS) entry which is preliminary data.</text>
</comment>
<gene>
    <name evidence="2" type="ORF">DPMN_018756</name>
</gene>
<dbReference type="AlphaFoldDB" id="A0A9D4S6N6"/>
<dbReference type="EMBL" id="JAIWYP010000001">
    <property type="protein sequence ID" value="KAH3894599.1"/>
    <property type="molecule type" value="Genomic_DNA"/>
</dbReference>
<reference evidence="2" key="2">
    <citation type="submission" date="2020-11" db="EMBL/GenBank/DDBJ databases">
        <authorList>
            <person name="McCartney M.A."/>
            <person name="Auch B."/>
            <person name="Kono T."/>
            <person name="Mallez S."/>
            <person name="Becker A."/>
            <person name="Gohl D.M."/>
            <person name="Silverstein K.A.T."/>
            <person name="Koren S."/>
            <person name="Bechman K.B."/>
            <person name="Herman A."/>
            <person name="Abrahante J.E."/>
            <person name="Garbe J."/>
        </authorList>
    </citation>
    <scope>NUCLEOTIDE SEQUENCE</scope>
    <source>
        <strain evidence="2">Duluth1</strain>
        <tissue evidence="2">Whole animal</tissue>
    </source>
</reference>
<evidence type="ECO:0000313" key="3">
    <source>
        <dbReference type="Proteomes" id="UP000828390"/>
    </source>
</evidence>
<keyword evidence="3" id="KW-1185">Reference proteome</keyword>
<proteinExistence type="predicted"/>
<accession>A0A9D4S6N6</accession>
<reference evidence="2" key="1">
    <citation type="journal article" date="2019" name="bioRxiv">
        <title>The Genome of the Zebra Mussel, Dreissena polymorpha: A Resource for Invasive Species Research.</title>
        <authorList>
            <person name="McCartney M.A."/>
            <person name="Auch B."/>
            <person name="Kono T."/>
            <person name="Mallez S."/>
            <person name="Zhang Y."/>
            <person name="Obille A."/>
            <person name="Becker A."/>
            <person name="Abrahante J.E."/>
            <person name="Garbe J."/>
            <person name="Badalamenti J.P."/>
            <person name="Herman A."/>
            <person name="Mangelson H."/>
            <person name="Liachko I."/>
            <person name="Sullivan S."/>
            <person name="Sone E.D."/>
            <person name="Koren S."/>
            <person name="Silverstein K.A.T."/>
            <person name="Beckman K.B."/>
            <person name="Gohl D.M."/>
        </authorList>
    </citation>
    <scope>NUCLEOTIDE SEQUENCE</scope>
    <source>
        <strain evidence="2">Duluth1</strain>
        <tissue evidence="2">Whole animal</tissue>
    </source>
</reference>
<dbReference type="Proteomes" id="UP000828390">
    <property type="component" value="Unassembled WGS sequence"/>
</dbReference>
<protein>
    <submittedName>
        <fullName evidence="2">Uncharacterized protein</fullName>
    </submittedName>
</protein>